<evidence type="ECO:0000313" key="2">
    <source>
        <dbReference type="Proteomes" id="UP001175227"/>
    </source>
</evidence>
<evidence type="ECO:0000313" key="1">
    <source>
        <dbReference type="EMBL" id="KAK0487946.1"/>
    </source>
</evidence>
<sequence>MLHLSYRVVSENEHVILVPFDPIRRRVRTLITSFGEKRIKNGPGKIAFAVYDKPKSYRAYAGIITYINFSAEDLISLQMVIRSELWMVRVRKEEPRVEEFAYGQNVAVLSVCWDDWEAGAKEQVNAVMARTK</sequence>
<proteinExistence type="predicted"/>
<keyword evidence="2" id="KW-1185">Reference proteome</keyword>
<reference evidence="1" key="1">
    <citation type="submission" date="2023-06" db="EMBL/GenBank/DDBJ databases">
        <authorList>
            <consortium name="Lawrence Berkeley National Laboratory"/>
            <person name="Ahrendt S."/>
            <person name="Sahu N."/>
            <person name="Indic B."/>
            <person name="Wong-Bajracharya J."/>
            <person name="Merenyi Z."/>
            <person name="Ke H.-M."/>
            <person name="Monk M."/>
            <person name="Kocsube S."/>
            <person name="Drula E."/>
            <person name="Lipzen A."/>
            <person name="Balint B."/>
            <person name="Henrissat B."/>
            <person name="Andreopoulos B."/>
            <person name="Martin F.M."/>
            <person name="Harder C.B."/>
            <person name="Rigling D."/>
            <person name="Ford K.L."/>
            <person name="Foster G.D."/>
            <person name="Pangilinan J."/>
            <person name="Papanicolaou A."/>
            <person name="Barry K."/>
            <person name="LaButti K."/>
            <person name="Viragh M."/>
            <person name="Koriabine M."/>
            <person name="Yan M."/>
            <person name="Riley R."/>
            <person name="Champramary S."/>
            <person name="Plett K.L."/>
            <person name="Tsai I.J."/>
            <person name="Slot J."/>
            <person name="Sipos G."/>
            <person name="Plett J."/>
            <person name="Nagy L.G."/>
            <person name="Grigoriev I.V."/>
        </authorList>
    </citation>
    <scope>NUCLEOTIDE SEQUENCE</scope>
    <source>
        <strain evidence="1">ICMP 16352</strain>
    </source>
</reference>
<accession>A0AA39TGQ4</accession>
<comment type="caution">
    <text evidence="1">The sequence shown here is derived from an EMBL/GenBank/DDBJ whole genome shotgun (WGS) entry which is preliminary data.</text>
</comment>
<protein>
    <submittedName>
        <fullName evidence="1">Uncharacterized protein</fullName>
    </submittedName>
</protein>
<organism evidence="1 2">
    <name type="scientific">Armillaria novae-zelandiae</name>
    <dbReference type="NCBI Taxonomy" id="153914"/>
    <lineage>
        <taxon>Eukaryota</taxon>
        <taxon>Fungi</taxon>
        <taxon>Dikarya</taxon>
        <taxon>Basidiomycota</taxon>
        <taxon>Agaricomycotina</taxon>
        <taxon>Agaricomycetes</taxon>
        <taxon>Agaricomycetidae</taxon>
        <taxon>Agaricales</taxon>
        <taxon>Marasmiineae</taxon>
        <taxon>Physalacriaceae</taxon>
        <taxon>Armillaria</taxon>
    </lineage>
</organism>
<dbReference type="Proteomes" id="UP001175227">
    <property type="component" value="Unassembled WGS sequence"/>
</dbReference>
<name>A0AA39TGQ4_9AGAR</name>
<dbReference type="EMBL" id="JAUEPR010000003">
    <property type="protein sequence ID" value="KAK0487946.1"/>
    <property type="molecule type" value="Genomic_DNA"/>
</dbReference>
<gene>
    <name evidence="1" type="ORF">IW261DRAFT_1415557</name>
</gene>
<dbReference type="AlphaFoldDB" id="A0AA39TGQ4"/>